<proteinExistence type="predicted"/>
<sequence length="59" mass="6257">MRQGSHSFFQIVGAVLRILCIAIPVIAALGALVMIARYEQGRSIIPTDHVPGATQPTGN</sequence>
<accession>A0A7Y3T8K6</accession>
<dbReference type="EMBL" id="PKQI01000004">
    <property type="protein sequence ID" value="NNV23091.1"/>
    <property type="molecule type" value="Genomic_DNA"/>
</dbReference>
<protein>
    <submittedName>
        <fullName evidence="2">Uncharacterized protein</fullName>
    </submittedName>
</protein>
<reference evidence="2 3" key="1">
    <citation type="submission" date="2018-11" db="EMBL/GenBank/DDBJ databases">
        <title>Genome sequencing and analysis.</title>
        <authorList>
            <person name="Huang Y.-T."/>
        </authorList>
    </citation>
    <scope>NUCLEOTIDE SEQUENCE [LARGE SCALE GENOMIC DNA]</scope>
    <source>
        <strain evidence="2 3">SHIN</strain>
    </source>
</reference>
<dbReference type="RefSeq" id="WP_171380316.1">
    <property type="nucleotide sequence ID" value="NZ_CP174548.1"/>
</dbReference>
<evidence type="ECO:0000313" key="3">
    <source>
        <dbReference type="Proteomes" id="UP000526233"/>
    </source>
</evidence>
<dbReference type="Proteomes" id="UP000526233">
    <property type="component" value="Unassembled WGS sequence"/>
</dbReference>
<evidence type="ECO:0000313" key="2">
    <source>
        <dbReference type="EMBL" id="NNV23091.1"/>
    </source>
</evidence>
<dbReference type="AlphaFoldDB" id="A0A7Y3T8K6"/>
<comment type="caution">
    <text evidence="2">The sequence shown here is derived from an EMBL/GenBank/DDBJ whole genome shotgun (WGS) entry which is preliminary data.</text>
</comment>
<name>A0A7Y3T8K6_9HYPH</name>
<feature type="transmembrane region" description="Helical" evidence="1">
    <location>
        <begin position="12"/>
        <end position="35"/>
    </location>
</feature>
<evidence type="ECO:0000256" key="1">
    <source>
        <dbReference type="SAM" id="Phobius"/>
    </source>
</evidence>
<keyword evidence="1" id="KW-0812">Transmembrane</keyword>
<keyword evidence="1" id="KW-0472">Membrane</keyword>
<keyword evidence="1" id="KW-1133">Transmembrane helix</keyword>
<gene>
    <name evidence="2" type="ORF">EHE22_22050</name>
</gene>
<organism evidence="2 3">
    <name type="scientific">Brucella pseudogrignonensis</name>
    <dbReference type="NCBI Taxonomy" id="419475"/>
    <lineage>
        <taxon>Bacteria</taxon>
        <taxon>Pseudomonadati</taxon>
        <taxon>Pseudomonadota</taxon>
        <taxon>Alphaproteobacteria</taxon>
        <taxon>Hyphomicrobiales</taxon>
        <taxon>Brucellaceae</taxon>
        <taxon>Brucella/Ochrobactrum group</taxon>
        <taxon>Brucella</taxon>
    </lineage>
</organism>